<feature type="compositionally biased region" description="Basic and acidic residues" evidence="1">
    <location>
        <begin position="64"/>
        <end position="77"/>
    </location>
</feature>
<feature type="region of interest" description="Disordered" evidence="1">
    <location>
        <begin position="1"/>
        <end position="23"/>
    </location>
</feature>
<dbReference type="VEuPathDB" id="FungiDB:PADG_06495"/>
<evidence type="ECO:0000313" key="3">
    <source>
        <dbReference type="Proteomes" id="UP000242814"/>
    </source>
</evidence>
<proteinExistence type="predicted"/>
<evidence type="ECO:0000256" key="1">
    <source>
        <dbReference type="SAM" id="MobiDB-lite"/>
    </source>
</evidence>
<protein>
    <submittedName>
        <fullName evidence="2">Uncharacterized protein</fullName>
    </submittedName>
</protein>
<comment type="caution">
    <text evidence="2">The sequence shown here is derived from an EMBL/GenBank/DDBJ whole genome shotgun (WGS) entry which is preliminary data.</text>
</comment>
<reference evidence="2 3" key="1">
    <citation type="submission" date="2016-06" db="EMBL/GenBank/DDBJ databases">
        <authorList>
            <person name="Kjaerup R.B."/>
            <person name="Dalgaard T.S."/>
            <person name="Juul-Madsen H.R."/>
        </authorList>
    </citation>
    <scope>NUCLEOTIDE SEQUENCE [LARGE SCALE GENOMIC DNA]</scope>
    <source>
        <strain evidence="2 3">Pb300</strain>
    </source>
</reference>
<name>A0A1D2JC55_PARBR</name>
<accession>A0A1D2JC55</accession>
<gene>
    <name evidence="2" type="ORF">ACO22_04764</name>
</gene>
<sequence length="105" mass="11672">MPDAHSYHQSRLSQPWSKGSRPPMLLKMTYRLGEFGYILKPLSQSDLERKKRREQCGKSMAKYLPKDGKPLKAEGDKPSNGSGNSDGNPRGGGGLQGSRKRSRAR</sequence>
<evidence type="ECO:0000313" key="2">
    <source>
        <dbReference type="EMBL" id="ODH26173.1"/>
    </source>
</evidence>
<feature type="compositionally biased region" description="Polar residues" evidence="1">
    <location>
        <begin position="7"/>
        <end position="17"/>
    </location>
</feature>
<organism evidence="2 3">
    <name type="scientific">Paracoccidioides brasiliensis</name>
    <dbReference type="NCBI Taxonomy" id="121759"/>
    <lineage>
        <taxon>Eukaryota</taxon>
        <taxon>Fungi</taxon>
        <taxon>Dikarya</taxon>
        <taxon>Ascomycota</taxon>
        <taxon>Pezizomycotina</taxon>
        <taxon>Eurotiomycetes</taxon>
        <taxon>Eurotiomycetidae</taxon>
        <taxon>Onygenales</taxon>
        <taxon>Ajellomycetaceae</taxon>
        <taxon>Paracoccidioides</taxon>
    </lineage>
</organism>
<feature type="region of interest" description="Disordered" evidence="1">
    <location>
        <begin position="41"/>
        <end position="105"/>
    </location>
</feature>
<feature type="compositionally biased region" description="Low complexity" evidence="1">
    <location>
        <begin position="78"/>
        <end position="88"/>
    </location>
</feature>
<dbReference type="EMBL" id="LZYO01000197">
    <property type="protein sequence ID" value="ODH26173.1"/>
    <property type="molecule type" value="Genomic_DNA"/>
</dbReference>
<dbReference type="Proteomes" id="UP000242814">
    <property type="component" value="Unassembled WGS sequence"/>
</dbReference>
<dbReference type="AlphaFoldDB" id="A0A1D2JC55"/>